<dbReference type="InterPro" id="IPR025110">
    <property type="entry name" value="AMP-bd_C"/>
</dbReference>
<proteinExistence type="predicted"/>
<evidence type="ECO:0000313" key="5">
    <source>
        <dbReference type="Proteomes" id="UP000001798"/>
    </source>
</evidence>
<dbReference type="GO" id="GO:0031956">
    <property type="term" value="F:medium-chain fatty acid-CoA ligase activity"/>
    <property type="evidence" value="ECO:0007669"/>
    <property type="project" value="TreeGrafter"/>
</dbReference>
<organism evidence="4 5">
    <name type="scientific">Botryotinia fuckeliana (strain B05.10)</name>
    <name type="common">Noble rot fungus</name>
    <name type="synonym">Botrytis cinerea</name>
    <dbReference type="NCBI Taxonomy" id="332648"/>
    <lineage>
        <taxon>Eukaryota</taxon>
        <taxon>Fungi</taxon>
        <taxon>Dikarya</taxon>
        <taxon>Ascomycota</taxon>
        <taxon>Pezizomycotina</taxon>
        <taxon>Leotiomycetes</taxon>
        <taxon>Helotiales</taxon>
        <taxon>Sclerotiniaceae</taxon>
        <taxon>Botrytis</taxon>
    </lineage>
</organism>
<dbReference type="PANTHER" id="PTHR43201">
    <property type="entry name" value="ACYL-COA SYNTHETASE"/>
    <property type="match status" value="1"/>
</dbReference>
<reference evidence="4 5" key="2">
    <citation type="journal article" date="2012" name="Eukaryot. Cell">
        <title>Genome update of Botrytis cinerea strains B05.10 and T4.</title>
        <authorList>
            <person name="Staats M."/>
            <person name="van Kan J.A."/>
        </authorList>
    </citation>
    <scope>NUCLEOTIDE SEQUENCE [LARGE SCALE GENOMIC DNA]</scope>
    <source>
        <strain evidence="4 5">B05.10</strain>
    </source>
</reference>
<dbReference type="OMA" id="ICCRGYN"/>
<dbReference type="Pfam" id="PF13193">
    <property type="entry name" value="AMP-binding_C"/>
    <property type="match status" value="1"/>
</dbReference>
<dbReference type="InterPro" id="IPR020845">
    <property type="entry name" value="AMP-binding_CS"/>
</dbReference>
<evidence type="ECO:0000256" key="1">
    <source>
        <dbReference type="SAM" id="MobiDB-lite"/>
    </source>
</evidence>
<evidence type="ECO:0000313" key="4">
    <source>
        <dbReference type="EMBL" id="ATZ52759.1"/>
    </source>
</evidence>
<dbReference type="RefSeq" id="XP_001553997.1">
    <property type="nucleotide sequence ID" value="XM_001553947.2"/>
</dbReference>
<dbReference type="VEuPathDB" id="FungiDB:Bcin08g03980"/>
<dbReference type="InterPro" id="IPR000873">
    <property type="entry name" value="AMP-dep_synth/lig_dom"/>
</dbReference>
<dbReference type="Proteomes" id="UP000001798">
    <property type="component" value="Chromosome 8"/>
</dbReference>
<dbReference type="PROSITE" id="PS00455">
    <property type="entry name" value="AMP_BINDING"/>
    <property type="match status" value="1"/>
</dbReference>
<feature type="domain" description="AMP-dependent synthetase/ligase" evidence="2">
    <location>
        <begin position="101"/>
        <end position="500"/>
    </location>
</feature>
<dbReference type="Gene3D" id="3.30.300.30">
    <property type="match status" value="1"/>
</dbReference>
<protein>
    <submittedName>
        <fullName evidence="4">Uncharacterized protein</fullName>
    </submittedName>
</protein>
<reference evidence="4 5" key="1">
    <citation type="journal article" date="2011" name="PLoS Genet.">
        <title>Genomic analysis of the necrotrophic fungal pathogens Sclerotinia sclerotiorum and Botrytis cinerea.</title>
        <authorList>
            <person name="Amselem J."/>
            <person name="Cuomo C.A."/>
            <person name="van Kan J.A."/>
            <person name="Viaud M."/>
            <person name="Benito E.P."/>
            <person name="Couloux A."/>
            <person name="Coutinho P.M."/>
            <person name="de Vries R.P."/>
            <person name="Dyer P.S."/>
            <person name="Fillinger S."/>
            <person name="Fournier E."/>
            <person name="Gout L."/>
            <person name="Hahn M."/>
            <person name="Kohn L."/>
            <person name="Lapalu N."/>
            <person name="Plummer K.M."/>
            <person name="Pradier J.M."/>
            <person name="Quevillon E."/>
            <person name="Sharon A."/>
            <person name="Simon A."/>
            <person name="ten Have A."/>
            <person name="Tudzynski B."/>
            <person name="Tudzynski P."/>
            <person name="Wincker P."/>
            <person name="Andrew M."/>
            <person name="Anthouard V."/>
            <person name="Beever R.E."/>
            <person name="Beffa R."/>
            <person name="Benoit I."/>
            <person name="Bouzid O."/>
            <person name="Brault B."/>
            <person name="Chen Z."/>
            <person name="Choquer M."/>
            <person name="Collemare J."/>
            <person name="Cotton P."/>
            <person name="Danchin E.G."/>
            <person name="Da Silva C."/>
            <person name="Gautier A."/>
            <person name="Giraud C."/>
            <person name="Giraud T."/>
            <person name="Gonzalez C."/>
            <person name="Grossetete S."/>
            <person name="Guldener U."/>
            <person name="Henrissat B."/>
            <person name="Howlett B.J."/>
            <person name="Kodira C."/>
            <person name="Kretschmer M."/>
            <person name="Lappartient A."/>
            <person name="Leroch M."/>
            <person name="Levis C."/>
            <person name="Mauceli E."/>
            <person name="Neuveglise C."/>
            <person name="Oeser B."/>
            <person name="Pearson M."/>
            <person name="Poulain J."/>
            <person name="Poussereau N."/>
            <person name="Quesneville H."/>
            <person name="Rascle C."/>
            <person name="Schumacher J."/>
            <person name="Segurens B."/>
            <person name="Sexton A."/>
            <person name="Silva E."/>
            <person name="Sirven C."/>
            <person name="Soanes D.M."/>
            <person name="Talbot N.J."/>
            <person name="Templeton M."/>
            <person name="Yandava C."/>
            <person name="Yarden O."/>
            <person name="Zeng Q."/>
            <person name="Rollins J.A."/>
            <person name="Lebrun M.H."/>
            <person name="Dickman M."/>
        </authorList>
    </citation>
    <scope>NUCLEOTIDE SEQUENCE [LARGE SCALE GENOMIC DNA]</scope>
    <source>
        <strain evidence="4 5">B05.10</strain>
    </source>
</reference>
<name>A0A384JQA5_BOTFB</name>
<sequence length="703" mass="76590">MATRICVAGAKTGTAARAGMRGWRCGDGLGVRLGVRLRSEMARSLGSGVRVGSTMRIRVGLGSGFGMRFQRRGLLTESYSAGPSEPPLLQHTIPQHFRGIVNAHGDNLALISRSQNVKLTYRELDEKSNVIAYGLRNLGVQKGDRVAVSLGNGWEFGAITYAIWKLGAVLVPLNPAFNTKQVVSALNHLEASHLIIGHETPLPFKPPRDNTPLLKDIIGDLGQLANEWKSEAVPSLKNVVLVNNSNDELASFPATINFQEMVSIYGSDKEKEVIPNQELHKDDVINIQFTSGTTSTPKAACLTHHSILNNGYFIGSRMALTPSDVVCCPPPLFHCFGSILGYMATATHGSTILFPSPAFNPSATLLSVQENKATALYGVATMFLAELELLSTGAIPHTGFEHLRTGIAAGSSVPPSLMEKLHKQLNLTGLTICYGMTETSPVSCMTTPTDPMEKRVDSVGKQLPHVSTKIISPSDPNKVLQIGQRGELAVSGYLVMKEYYADPNRTAEVLITDKDGKVWMKTGDEASMDEEGYVKITGRIKDLIIRGGENIHPLEIEDCIFGMEDVREVSVVGVPDHKYGEVVCAWIVPRQGVSRSSDDAGVVNDFMGWEAYEKLVKKGIKASNHDESSKAETEAKITEGEKGPNPTLTKEAIRHHVRTHLSGHLVPKYIFWMDEYPKTASGKIQKFKLKERAEWIIGSGGEQ</sequence>
<accession>A0A384JQA5</accession>
<dbReference type="KEGG" id="bfu:BCIN_08g03980"/>
<dbReference type="SUPFAM" id="SSF56801">
    <property type="entry name" value="Acetyl-CoA synthetase-like"/>
    <property type="match status" value="1"/>
</dbReference>
<feature type="domain" description="AMP-binding enzyme C-terminal" evidence="3">
    <location>
        <begin position="555"/>
        <end position="594"/>
    </location>
</feature>
<feature type="compositionally biased region" description="Basic and acidic residues" evidence="1">
    <location>
        <begin position="623"/>
        <end position="642"/>
    </location>
</feature>
<gene>
    <name evidence="4" type="ORF">BCIN_08g03980</name>
</gene>
<feature type="region of interest" description="Disordered" evidence="1">
    <location>
        <begin position="623"/>
        <end position="647"/>
    </location>
</feature>
<dbReference type="GO" id="GO:0006631">
    <property type="term" value="P:fatty acid metabolic process"/>
    <property type="evidence" value="ECO:0007669"/>
    <property type="project" value="TreeGrafter"/>
</dbReference>
<dbReference type="AlphaFoldDB" id="A0A384JQA5"/>
<dbReference type="OrthoDB" id="10253115at2759"/>
<keyword evidence="5" id="KW-1185">Reference proteome</keyword>
<dbReference type="GeneID" id="5434535"/>
<dbReference type="Gene3D" id="3.40.50.12780">
    <property type="entry name" value="N-terminal domain of ligase-like"/>
    <property type="match status" value="1"/>
</dbReference>
<evidence type="ECO:0000259" key="3">
    <source>
        <dbReference type="Pfam" id="PF13193"/>
    </source>
</evidence>
<dbReference type="EMBL" id="CP009812">
    <property type="protein sequence ID" value="ATZ52759.1"/>
    <property type="molecule type" value="Genomic_DNA"/>
</dbReference>
<dbReference type="InterPro" id="IPR045851">
    <property type="entry name" value="AMP-bd_C_sf"/>
</dbReference>
<reference evidence="4 5" key="3">
    <citation type="journal article" date="2017" name="Mol. Plant Pathol.">
        <title>A gapless genome sequence of the fungus Botrytis cinerea.</title>
        <authorList>
            <person name="Van Kan J.A."/>
            <person name="Stassen J.H."/>
            <person name="Mosbach A."/>
            <person name="Van Der Lee T.A."/>
            <person name="Faino L."/>
            <person name="Farmer A.D."/>
            <person name="Papasotiriou D.G."/>
            <person name="Zhou S."/>
            <person name="Seidl M.F."/>
            <person name="Cottam E."/>
            <person name="Edel D."/>
            <person name="Hahn M."/>
            <person name="Schwartz D.C."/>
            <person name="Dietrich R.A."/>
            <person name="Widdison S."/>
            <person name="Scalliet G."/>
        </authorList>
    </citation>
    <scope>NUCLEOTIDE SEQUENCE [LARGE SCALE GENOMIC DNA]</scope>
    <source>
        <strain evidence="4 5">B05.10</strain>
    </source>
</reference>
<dbReference type="InterPro" id="IPR042099">
    <property type="entry name" value="ANL_N_sf"/>
</dbReference>
<evidence type="ECO:0000259" key="2">
    <source>
        <dbReference type="Pfam" id="PF00501"/>
    </source>
</evidence>
<dbReference type="PANTHER" id="PTHR43201:SF30">
    <property type="entry name" value="AMP-DEPENDENT SYNTHETASE_LIGASE DOMAIN-CONTAINING PROTEIN"/>
    <property type="match status" value="1"/>
</dbReference>
<dbReference type="Pfam" id="PF00501">
    <property type="entry name" value="AMP-binding"/>
    <property type="match status" value="1"/>
</dbReference>